<protein>
    <submittedName>
        <fullName evidence="2">(northern house mosquito) hypothetical protein</fullName>
    </submittedName>
</protein>
<accession>A0A8D8FMZ7</accession>
<dbReference type="AlphaFoldDB" id="A0A8D8FMZ7"/>
<sequence length="122" mass="13975">MQRCPGTYESVLLAQLVGARLGNHPGDQLRQQQHLVEHRLDVATAQRGRTFHTTEQQQQQQHFHKPSALRRPWNRLVSSHNNNNSNSLRQQQFSRVVMGNDSCRSSTVYNSSATPGHRLLRP</sequence>
<proteinExistence type="predicted"/>
<feature type="compositionally biased region" description="Low complexity" evidence="1">
    <location>
        <begin position="78"/>
        <end position="87"/>
    </location>
</feature>
<organism evidence="2">
    <name type="scientific">Culex pipiens</name>
    <name type="common">House mosquito</name>
    <dbReference type="NCBI Taxonomy" id="7175"/>
    <lineage>
        <taxon>Eukaryota</taxon>
        <taxon>Metazoa</taxon>
        <taxon>Ecdysozoa</taxon>
        <taxon>Arthropoda</taxon>
        <taxon>Hexapoda</taxon>
        <taxon>Insecta</taxon>
        <taxon>Pterygota</taxon>
        <taxon>Neoptera</taxon>
        <taxon>Endopterygota</taxon>
        <taxon>Diptera</taxon>
        <taxon>Nematocera</taxon>
        <taxon>Culicoidea</taxon>
        <taxon>Culicidae</taxon>
        <taxon>Culicinae</taxon>
        <taxon>Culicini</taxon>
        <taxon>Culex</taxon>
        <taxon>Culex</taxon>
    </lineage>
</organism>
<reference evidence="2" key="1">
    <citation type="submission" date="2021-05" db="EMBL/GenBank/DDBJ databases">
        <authorList>
            <person name="Alioto T."/>
            <person name="Alioto T."/>
            <person name="Gomez Garrido J."/>
        </authorList>
    </citation>
    <scope>NUCLEOTIDE SEQUENCE</scope>
</reference>
<dbReference type="EMBL" id="HBUE01077816">
    <property type="protein sequence ID" value="CAG6476024.1"/>
    <property type="molecule type" value="Transcribed_RNA"/>
</dbReference>
<evidence type="ECO:0000313" key="2">
    <source>
        <dbReference type="EMBL" id="CAG6476024.1"/>
    </source>
</evidence>
<name>A0A8D8FMZ7_CULPI</name>
<evidence type="ECO:0000256" key="1">
    <source>
        <dbReference type="SAM" id="MobiDB-lite"/>
    </source>
</evidence>
<feature type="region of interest" description="Disordered" evidence="1">
    <location>
        <begin position="75"/>
        <end position="96"/>
    </location>
</feature>